<feature type="non-terminal residue" evidence="1">
    <location>
        <position position="1"/>
    </location>
</feature>
<protein>
    <submittedName>
        <fullName evidence="1">Uncharacterized protein</fullName>
    </submittedName>
</protein>
<evidence type="ECO:0000313" key="2">
    <source>
        <dbReference type="Proteomes" id="UP000044602"/>
    </source>
</evidence>
<dbReference type="EMBL" id="CVQH01023418">
    <property type="protein sequence ID" value="CRK35185.1"/>
    <property type="molecule type" value="Genomic_DNA"/>
</dbReference>
<keyword evidence="2" id="KW-1185">Reference proteome</keyword>
<name>A0A0G4MM59_VERLO</name>
<dbReference type="Proteomes" id="UP000044602">
    <property type="component" value="Unassembled WGS sequence"/>
</dbReference>
<gene>
    <name evidence="1" type="ORF">BN1708_019713</name>
</gene>
<proteinExistence type="predicted"/>
<reference evidence="2" key="1">
    <citation type="submission" date="2015-05" db="EMBL/GenBank/DDBJ databases">
        <authorList>
            <person name="Fogelqvist Johan"/>
        </authorList>
    </citation>
    <scope>NUCLEOTIDE SEQUENCE [LARGE SCALE GENOMIC DNA]</scope>
</reference>
<accession>A0A0G4MM59</accession>
<organism evidence="1 2">
    <name type="scientific">Verticillium longisporum</name>
    <name type="common">Verticillium dahliae var. longisporum</name>
    <dbReference type="NCBI Taxonomy" id="100787"/>
    <lineage>
        <taxon>Eukaryota</taxon>
        <taxon>Fungi</taxon>
        <taxon>Dikarya</taxon>
        <taxon>Ascomycota</taxon>
        <taxon>Pezizomycotina</taxon>
        <taxon>Sordariomycetes</taxon>
        <taxon>Hypocreomycetidae</taxon>
        <taxon>Glomerellales</taxon>
        <taxon>Plectosphaerellaceae</taxon>
        <taxon>Verticillium</taxon>
    </lineage>
</organism>
<sequence>LVWRQGLPLRSL</sequence>
<evidence type="ECO:0000313" key="1">
    <source>
        <dbReference type="EMBL" id="CRK35185.1"/>
    </source>
</evidence>